<dbReference type="GO" id="GO:0005737">
    <property type="term" value="C:cytoplasm"/>
    <property type="evidence" value="ECO:0007669"/>
    <property type="project" value="UniProtKB-SubCell"/>
</dbReference>
<keyword evidence="2 3" id="KW-0143">Chaperone</keyword>
<dbReference type="HAMAP" id="MF_01385">
    <property type="entry name" value="UreF"/>
    <property type="match status" value="1"/>
</dbReference>
<name>A0A916W7L6_9HYPH</name>
<proteinExistence type="inferred from homology"/>
<protein>
    <recommendedName>
        <fullName evidence="3">Urease accessory protein UreF</fullName>
    </recommendedName>
</protein>
<organism evidence="4 5">
    <name type="scientific">Nitratireductor aestuarii</name>
    <dbReference type="NCBI Taxonomy" id="1735103"/>
    <lineage>
        <taxon>Bacteria</taxon>
        <taxon>Pseudomonadati</taxon>
        <taxon>Pseudomonadota</taxon>
        <taxon>Alphaproteobacteria</taxon>
        <taxon>Hyphomicrobiales</taxon>
        <taxon>Phyllobacteriaceae</taxon>
        <taxon>Nitratireductor</taxon>
    </lineage>
</organism>
<evidence type="ECO:0000313" key="5">
    <source>
        <dbReference type="Proteomes" id="UP000636264"/>
    </source>
</evidence>
<dbReference type="PANTHER" id="PTHR33620">
    <property type="entry name" value="UREASE ACCESSORY PROTEIN F"/>
    <property type="match status" value="1"/>
</dbReference>
<dbReference type="PIRSF" id="PIRSF009467">
    <property type="entry name" value="Ureas_acces_UreF"/>
    <property type="match status" value="1"/>
</dbReference>
<dbReference type="AlphaFoldDB" id="A0A916W7L6"/>
<dbReference type="InterPro" id="IPR038277">
    <property type="entry name" value="UreF_sf"/>
</dbReference>
<evidence type="ECO:0000256" key="2">
    <source>
        <dbReference type="ARBA" id="ARBA00023186"/>
    </source>
</evidence>
<dbReference type="PANTHER" id="PTHR33620:SF1">
    <property type="entry name" value="UREASE ACCESSORY PROTEIN F"/>
    <property type="match status" value="1"/>
</dbReference>
<dbReference type="Proteomes" id="UP000636264">
    <property type="component" value="Unassembled WGS sequence"/>
</dbReference>
<evidence type="ECO:0000256" key="3">
    <source>
        <dbReference type="HAMAP-Rule" id="MF_01385"/>
    </source>
</evidence>
<dbReference type="Gene3D" id="1.10.4190.10">
    <property type="entry name" value="Urease accessory protein UreF"/>
    <property type="match status" value="1"/>
</dbReference>
<keyword evidence="1 3" id="KW-0996">Nickel insertion</keyword>
<keyword evidence="3" id="KW-0963">Cytoplasm</keyword>
<comment type="similarity">
    <text evidence="3">Belongs to the UreF family.</text>
</comment>
<comment type="subcellular location">
    <subcellularLocation>
        <location evidence="3">Cytoplasm</location>
    </subcellularLocation>
</comment>
<reference evidence="4" key="2">
    <citation type="submission" date="2020-09" db="EMBL/GenBank/DDBJ databases">
        <authorList>
            <person name="Sun Q."/>
            <person name="Zhou Y."/>
        </authorList>
    </citation>
    <scope>NUCLEOTIDE SEQUENCE</scope>
    <source>
        <strain evidence="4">CGMCC 1.15320</strain>
    </source>
</reference>
<comment type="subunit">
    <text evidence="3">UreD, UreF and UreG form a complex that acts as a GTP-hydrolysis-dependent molecular chaperone, activating the urease apoprotein by helping to assemble the nickel containing metallocenter of UreC. The UreE protein probably delivers the nickel.</text>
</comment>
<accession>A0A916W7L6</accession>
<sequence>MITVTGTGMITRMVTTTTMIITTTRTIMTIDSNTALLRLMAWLSPVFPVGSFSYSHGLERAVHDGHAANAESLETWLRWLVTRGSGWNDAVLCAESWRAASTDGDLAGLAELAEALAGSRERHMETMLQGGAFLAAARSWQSNVFDRLPEESAYPVAVGAVAGAHGVPLAATLSAFLQAFCINQLQASVRLSVTGQNGVTAIMVALEPTLIETAARAAFSDLNDLGSATFMAEVMAMKHETQPSRLFRS</sequence>
<comment type="caution">
    <text evidence="4">The sequence shown here is derived from an EMBL/GenBank/DDBJ whole genome shotgun (WGS) entry which is preliminary data.</text>
</comment>
<dbReference type="EMBL" id="BMIF01000010">
    <property type="protein sequence ID" value="GGA74421.1"/>
    <property type="molecule type" value="Genomic_DNA"/>
</dbReference>
<dbReference type="Pfam" id="PF01730">
    <property type="entry name" value="UreF"/>
    <property type="match status" value="1"/>
</dbReference>
<keyword evidence="5" id="KW-1185">Reference proteome</keyword>
<evidence type="ECO:0000256" key="1">
    <source>
        <dbReference type="ARBA" id="ARBA00022988"/>
    </source>
</evidence>
<reference evidence="4" key="1">
    <citation type="journal article" date="2014" name="Int. J. Syst. Evol. Microbiol.">
        <title>Complete genome sequence of Corynebacterium casei LMG S-19264T (=DSM 44701T), isolated from a smear-ripened cheese.</title>
        <authorList>
            <consortium name="US DOE Joint Genome Institute (JGI-PGF)"/>
            <person name="Walter F."/>
            <person name="Albersmeier A."/>
            <person name="Kalinowski J."/>
            <person name="Ruckert C."/>
        </authorList>
    </citation>
    <scope>NUCLEOTIDE SEQUENCE</scope>
    <source>
        <strain evidence="4">CGMCC 1.15320</strain>
    </source>
</reference>
<dbReference type="GO" id="GO:0016151">
    <property type="term" value="F:nickel cation binding"/>
    <property type="evidence" value="ECO:0007669"/>
    <property type="project" value="UniProtKB-UniRule"/>
</dbReference>
<evidence type="ECO:0000313" key="4">
    <source>
        <dbReference type="EMBL" id="GGA74421.1"/>
    </source>
</evidence>
<comment type="function">
    <text evidence="3">Required for maturation of urease via the functional incorporation of the urease nickel metallocenter.</text>
</comment>
<gene>
    <name evidence="3 4" type="primary">ureF</name>
    <name evidence="4" type="ORF">GCM10011385_30550</name>
</gene>
<dbReference type="InterPro" id="IPR002639">
    <property type="entry name" value="UreF"/>
</dbReference>